<feature type="domain" description="EGF-like" evidence="2">
    <location>
        <begin position="432"/>
        <end position="474"/>
    </location>
</feature>
<keyword evidence="1" id="KW-0732">Signal</keyword>
<evidence type="ECO:0000259" key="2">
    <source>
        <dbReference type="SMART" id="SM00181"/>
    </source>
</evidence>
<feature type="chain" id="PRO_5003265664" evidence="1">
    <location>
        <begin position="19"/>
        <end position="847"/>
    </location>
</feature>
<feature type="domain" description="EGF-like" evidence="2">
    <location>
        <begin position="24"/>
        <end position="56"/>
    </location>
</feature>
<dbReference type="SMART" id="SM00181">
    <property type="entry name" value="EGF"/>
    <property type="match status" value="12"/>
</dbReference>
<evidence type="ECO:0000256" key="1">
    <source>
        <dbReference type="SAM" id="SignalP"/>
    </source>
</evidence>
<accession>F1KUW1</accession>
<feature type="domain" description="EGF-like" evidence="2">
    <location>
        <begin position="805"/>
        <end position="837"/>
    </location>
</feature>
<reference evidence="3" key="1">
    <citation type="journal article" date="2011" name="Genome Res.">
        <title>Deep small RNA sequencing from the nematode Ascaris reveals conservation, functional diversification, and novel developmental profiles.</title>
        <authorList>
            <person name="Wang J."/>
            <person name="Czech B."/>
            <person name="Crunk A."/>
            <person name="Wallace A."/>
            <person name="Mitreva M."/>
            <person name="Hannon G.J."/>
            <person name="Davis R.E."/>
        </authorList>
    </citation>
    <scope>NUCLEOTIDE SEQUENCE</scope>
</reference>
<dbReference type="PANTHER" id="PTHR37157">
    <property type="entry name" value="PRION-LIKE-(Q/N-RICH) DOMAIN-BEARING PROTEIN 25"/>
    <property type="match status" value="1"/>
</dbReference>
<dbReference type="InterPro" id="IPR006149">
    <property type="entry name" value="EB_dom"/>
</dbReference>
<feature type="domain" description="EGF-like" evidence="2">
    <location>
        <begin position="678"/>
        <end position="716"/>
    </location>
</feature>
<feature type="domain" description="EGF-like" evidence="2">
    <location>
        <begin position="203"/>
        <end position="235"/>
    </location>
</feature>
<feature type="domain" description="EGF-like" evidence="2">
    <location>
        <begin position="83"/>
        <end position="116"/>
    </location>
</feature>
<dbReference type="AlphaFoldDB" id="F1KUW1"/>
<dbReference type="InterPro" id="IPR000742">
    <property type="entry name" value="EGF"/>
</dbReference>
<feature type="domain" description="EGF-like" evidence="2">
    <location>
        <begin position="321"/>
        <end position="354"/>
    </location>
</feature>
<sequence length="847" mass="90541">MAAVFCVALLLMFAVIELQGLGDLCMTNFECSGGQRCVSGLCQCSSDEIIANGRCIPNNGLCTSDQQVYFNGRCHNTVQLGAPCVTSYQCVGGSSCFNERCVCPTGSSNNSRGYCVEINGNCASNQILVQGQCYTLSRIGQNCQINAQCVGQSLCINRRCTCPSGTTQTGQLCRSTSITPIKCPIGQVSMNGICMGRVAPGQQCQASVQCLDGSACLNSYCICPEGMNNLNGYCRKLSFTDHCNEASSIEISGQCVNVQRPGGYCQRNEQCLGGSTCINGYCSCSSETTLYNGYCVLIGKCGENQVELNGRCYRRVLIGDYCLVSDQCLGGSECTYAALCQCPYGTQEINGNCRQYTENNICADENVLVNGTCVSRIAPGANCNYTQQCLDKSSCSNGSCVCPNGMRLVDRYCVSVQSSANCNATQLEINRQCLEFASLGSKCIYNLQCLGSSTCSAGICECAYGYTNVMGYCIQIFNTPSLSQCRNTEVFINGYCYSKAYIGQYCMYNEQCQGGSMCMNNSCNCPSGGTVQGNRCSINGKLCEMNQVEIDNRCYNTSQIGQTCQLAQQCLGGSTCLNNICICPSGTQQQGDRCIGNDNTCSSNQVTINGQCYAKAEIDEFCLYNEQCEGNSLCTQNRCICPSGMVSANGRCVPSTQCQPYQVFENGQCLDTVSIGMKCTANVQCIASASCTLVSQQGSSTCQCNAGTVFTGSGCVTATTSTCPYSTVFIPGNNNCLPLVQVGQFCTYSSQCMGFSACIGQFCRCPTGLTNVNDICRQQQITSICAPNQVLIDGRCFPRIEPNAYCAHSQQCTGGSTCVNNYCTCPMGTALSNGICENTGRIPGQYQ</sequence>
<feature type="domain" description="EGF-like" evidence="2">
    <location>
        <begin position="563"/>
        <end position="595"/>
    </location>
</feature>
<dbReference type="EMBL" id="JI166277">
    <property type="protein sequence ID" value="ADY41665.1"/>
    <property type="molecule type" value="mRNA"/>
</dbReference>
<dbReference type="PANTHER" id="PTHR37157:SF2">
    <property type="entry name" value="EB DOMAIN-CONTAINING PROTEIN-RELATED"/>
    <property type="match status" value="1"/>
</dbReference>
<organism evidence="3">
    <name type="scientific">Ascaris suum</name>
    <name type="common">Pig roundworm</name>
    <name type="synonym">Ascaris lumbricoides</name>
    <dbReference type="NCBI Taxonomy" id="6253"/>
    <lineage>
        <taxon>Eukaryota</taxon>
        <taxon>Metazoa</taxon>
        <taxon>Ecdysozoa</taxon>
        <taxon>Nematoda</taxon>
        <taxon>Chromadorea</taxon>
        <taxon>Rhabditida</taxon>
        <taxon>Spirurina</taxon>
        <taxon>Ascaridomorpha</taxon>
        <taxon>Ascaridoidea</taxon>
        <taxon>Ascarididae</taxon>
        <taxon>Ascaris</taxon>
    </lineage>
</organism>
<dbReference type="InterPro" id="IPR006150">
    <property type="entry name" value="Cys_repeat_1"/>
</dbReference>
<feature type="signal peptide" evidence="1">
    <location>
        <begin position="1"/>
        <end position="18"/>
    </location>
</feature>
<proteinExistence type="evidence at transcript level"/>
<feature type="domain" description="EGF-like" evidence="2">
    <location>
        <begin position="264"/>
        <end position="296"/>
    </location>
</feature>
<feature type="domain" description="EGF-like" evidence="2">
    <location>
        <begin position="132"/>
        <end position="174"/>
    </location>
</feature>
<dbReference type="Pfam" id="PF01683">
    <property type="entry name" value="EB"/>
    <property type="match status" value="14"/>
</dbReference>
<dbReference type="SMART" id="SM00289">
    <property type="entry name" value="WR1"/>
    <property type="match status" value="13"/>
</dbReference>
<evidence type="ECO:0000313" key="3">
    <source>
        <dbReference type="EMBL" id="ADY41665.1"/>
    </source>
</evidence>
<name>F1KUW1_ASCSU</name>
<feature type="domain" description="EGF-like" evidence="2">
    <location>
        <begin position="621"/>
        <end position="653"/>
    </location>
</feature>
<protein>
    <submittedName>
        <fullName evidence="3">Prion-like-(Q/N-rich) domain-bearing protein 25</fullName>
    </submittedName>
</protein>
<feature type="domain" description="EGF-like" evidence="2">
    <location>
        <begin position="372"/>
        <end position="414"/>
    </location>
</feature>